<dbReference type="AlphaFoldDB" id="A0A3M7RL85"/>
<name>A0A3M7RL85_BRAPC</name>
<keyword evidence="1" id="KW-0732">Signal</keyword>
<evidence type="ECO:0000313" key="3">
    <source>
        <dbReference type="Proteomes" id="UP000276133"/>
    </source>
</evidence>
<evidence type="ECO:0000313" key="2">
    <source>
        <dbReference type="EMBL" id="RNA24058.1"/>
    </source>
</evidence>
<feature type="chain" id="PRO_5017953448" evidence="1">
    <location>
        <begin position="16"/>
        <end position="253"/>
    </location>
</feature>
<protein>
    <submittedName>
        <fullName evidence="2">Uncharacterized protein</fullName>
    </submittedName>
</protein>
<dbReference type="Proteomes" id="UP000276133">
    <property type="component" value="Unassembled WGS sequence"/>
</dbReference>
<proteinExistence type="predicted"/>
<gene>
    <name evidence="2" type="ORF">BpHYR1_043394</name>
</gene>
<sequence>MLISLSVFFLLFTNALNIECTIIKGNGNILKTYRPTTRFSRVVFGKFESSNSSINYKIQIEKPIEIYLILDESSLKDQFTIEADQNLQKFFLLESNGEYLNIKVDYFESDEHRTIYYQAKKEEKDKLDKNEINYLQPTEPIRILISSSRSHIKINKYQFSEIEVFIEKISYQYEANLYKKDSNIRFTCDQRIFFDNQDDGKSDSVEKFSLKSNYRTKSIKASICDESFDYNFVNSPNMIEFWAEKIKNSNLIK</sequence>
<dbReference type="OrthoDB" id="10509993at2759"/>
<reference evidence="2 3" key="1">
    <citation type="journal article" date="2018" name="Sci. Rep.">
        <title>Genomic signatures of local adaptation to the degree of environmental predictability in rotifers.</title>
        <authorList>
            <person name="Franch-Gras L."/>
            <person name="Hahn C."/>
            <person name="Garcia-Roger E.M."/>
            <person name="Carmona M.J."/>
            <person name="Serra M."/>
            <person name="Gomez A."/>
        </authorList>
    </citation>
    <scope>NUCLEOTIDE SEQUENCE [LARGE SCALE GENOMIC DNA]</scope>
    <source>
        <strain evidence="2">HYR1</strain>
    </source>
</reference>
<comment type="caution">
    <text evidence="2">The sequence shown here is derived from an EMBL/GenBank/DDBJ whole genome shotgun (WGS) entry which is preliminary data.</text>
</comment>
<evidence type="ECO:0000256" key="1">
    <source>
        <dbReference type="SAM" id="SignalP"/>
    </source>
</evidence>
<feature type="signal peptide" evidence="1">
    <location>
        <begin position="1"/>
        <end position="15"/>
    </location>
</feature>
<dbReference type="EMBL" id="REGN01003175">
    <property type="protein sequence ID" value="RNA24058.1"/>
    <property type="molecule type" value="Genomic_DNA"/>
</dbReference>
<accession>A0A3M7RL85</accession>
<keyword evidence="3" id="KW-1185">Reference proteome</keyword>
<organism evidence="2 3">
    <name type="scientific">Brachionus plicatilis</name>
    <name type="common">Marine rotifer</name>
    <name type="synonym">Brachionus muelleri</name>
    <dbReference type="NCBI Taxonomy" id="10195"/>
    <lineage>
        <taxon>Eukaryota</taxon>
        <taxon>Metazoa</taxon>
        <taxon>Spiralia</taxon>
        <taxon>Gnathifera</taxon>
        <taxon>Rotifera</taxon>
        <taxon>Eurotatoria</taxon>
        <taxon>Monogononta</taxon>
        <taxon>Pseudotrocha</taxon>
        <taxon>Ploima</taxon>
        <taxon>Brachionidae</taxon>
        <taxon>Brachionus</taxon>
    </lineage>
</organism>